<evidence type="ECO:0000313" key="1">
    <source>
        <dbReference type="EMBL" id="EJW96294.1"/>
    </source>
</evidence>
<name>J9GA21_9ZZZZ</name>
<reference evidence="1" key="1">
    <citation type="journal article" date="2012" name="PLoS ONE">
        <title>Gene sets for utilization of primary and secondary nutrition supplies in the distal gut of endangered iberian lynx.</title>
        <authorList>
            <person name="Alcaide M."/>
            <person name="Messina E."/>
            <person name="Richter M."/>
            <person name="Bargiela R."/>
            <person name="Peplies J."/>
            <person name="Huws S.A."/>
            <person name="Newbold C.J."/>
            <person name="Golyshin P.N."/>
            <person name="Simon M.A."/>
            <person name="Lopez G."/>
            <person name="Yakimov M.M."/>
            <person name="Ferrer M."/>
        </authorList>
    </citation>
    <scope>NUCLEOTIDE SEQUENCE</scope>
</reference>
<organism evidence="1">
    <name type="scientific">gut metagenome</name>
    <dbReference type="NCBI Taxonomy" id="749906"/>
    <lineage>
        <taxon>unclassified sequences</taxon>
        <taxon>metagenomes</taxon>
        <taxon>organismal metagenomes</taxon>
    </lineage>
</organism>
<dbReference type="AlphaFoldDB" id="J9GA21"/>
<sequence>MPVQLFLRSRKSRFVPYPIQRPWYSGILQCTGITIPGLQEHRSSL</sequence>
<protein>
    <submittedName>
        <fullName evidence="1">Uncharacterized protein</fullName>
    </submittedName>
</protein>
<comment type="caution">
    <text evidence="1">The sequence shown here is derived from an EMBL/GenBank/DDBJ whole genome shotgun (WGS) entry which is preliminary data.</text>
</comment>
<gene>
    <name evidence="1" type="ORF">EVA_15601</name>
</gene>
<dbReference type="EMBL" id="AMCI01005361">
    <property type="protein sequence ID" value="EJW96294.1"/>
    <property type="molecule type" value="Genomic_DNA"/>
</dbReference>
<proteinExistence type="predicted"/>
<accession>J9GA21</accession>